<dbReference type="Gene3D" id="1.10.260.40">
    <property type="entry name" value="lambda repressor-like DNA-binding domains"/>
    <property type="match status" value="1"/>
</dbReference>
<dbReference type="SUPFAM" id="SSF53822">
    <property type="entry name" value="Periplasmic binding protein-like I"/>
    <property type="match status" value="1"/>
</dbReference>
<dbReference type="InterPro" id="IPR010982">
    <property type="entry name" value="Lambda_DNA-bd_dom_sf"/>
</dbReference>
<dbReference type="PROSITE" id="PS00356">
    <property type="entry name" value="HTH_LACI_1"/>
    <property type="match status" value="1"/>
</dbReference>
<keyword evidence="2" id="KW-0238">DNA-binding</keyword>
<feature type="domain" description="HTH cro/C1-type" evidence="5">
    <location>
        <begin position="3"/>
        <end position="31"/>
    </location>
</feature>
<evidence type="ECO:0000313" key="6">
    <source>
        <dbReference type="EMBL" id="HIY22149.1"/>
    </source>
</evidence>
<dbReference type="Gene3D" id="3.40.50.2300">
    <property type="match status" value="2"/>
</dbReference>
<dbReference type="EMBL" id="DXDX01000176">
    <property type="protein sequence ID" value="HIY22149.1"/>
    <property type="molecule type" value="Genomic_DNA"/>
</dbReference>
<dbReference type="CDD" id="cd06291">
    <property type="entry name" value="PBP1_Qymf-like"/>
    <property type="match status" value="1"/>
</dbReference>
<dbReference type="PRINTS" id="PR00036">
    <property type="entry name" value="HTHLACI"/>
</dbReference>
<evidence type="ECO:0000256" key="2">
    <source>
        <dbReference type="ARBA" id="ARBA00023125"/>
    </source>
</evidence>
<gene>
    <name evidence="6" type="ORF">H9841_09670</name>
</gene>
<evidence type="ECO:0000259" key="5">
    <source>
        <dbReference type="PROSITE" id="PS50943"/>
    </source>
</evidence>
<dbReference type="Pfam" id="PF00532">
    <property type="entry name" value="Peripla_BP_1"/>
    <property type="match status" value="1"/>
</dbReference>
<dbReference type="PROSITE" id="PS50943">
    <property type="entry name" value="HTH_CROC1"/>
    <property type="match status" value="1"/>
</dbReference>
<dbReference type="GO" id="GO:0000976">
    <property type="term" value="F:transcription cis-regulatory region binding"/>
    <property type="evidence" value="ECO:0007669"/>
    <property type="project" value="TreeGrafter"/>
</dbReference>
<dbReference type="CDD" id="cd01392">
    <property type="entry name" value="HTH_LacI"/>
    <property type="match status" value="1"/>
</dbReference>
<keyword evidence="1" id="KW-0805">Transcription regulation</keyword>
<dbReference type="InterPro" id="IPR000843">
    <property type="entry name" value="HTH_LacI"/>
</dbReference>
<comment type="caution">
    <text evidence="6">The sequence shown here is derived from an EMBL/GenBank/DDBJ whole genome shotgun (WGS) entry which is preliminary data.</text>
</comment>
<reference evidence="6" key="1">
    <citation type="journal article" date="2021" name="PeerJ">
        <title>Extensive microbial diversity within the chicken gut microbiome revealed by metagenomics and culture.</title>
        <authorList>
            <person name="Gilroy R."/>
            <person name="Ravi A."/>
            <person name="Getino M."/>
            <person name="Pursley I."/>
            <person name="Horton D.L."/>
            <person name="Alikhan N.F."/>
            <person name="Baker D."/>
            <person name="Gharbi K."/>
            <person name="Hall N."/>
            <person name="Watson M."/>
            <person name="Adriaenssens E.M."/>
            <person name="Foster-Nyarko E."/>
            <person name="Jarju S."/>
            <person name="Secka A."/>
            <person name="Antonio M."/>
            <person name="Oren A."/>
            <person name="Chaudhuri R.R."/>
            <person name="La Ragione R."/>
            <person name="Hildebrand F."/>
            <person name="Pallen M.J."/>
        </authorList>
    </citation>
    <scope>NUCLEOTIDE SEQUENCE</scope>
    <source>
        <strain evidence="6">ChiBcec16_6824</strain>
    </source>
</reference>
<protein>
    <submittedName>
        <fullName evidence="6">LacI family transcriptional regulator</fullName>
    </submittedName>
</protein>
<accession>A0A9D1Y9U2</accession>
<dbReference type="InterPro" id="IPR001761">
    <property type="entry name" value="Peripla_BP/Lac1_sug-bd_dom"/>
</dbReference>
<feature type="domain" description="HTH lacI-type" evidence="4">
    <location>
        <begin position="2"/>
        <end position="56"/>
    </location>
</feature>
<evidence type="ECO:0000313" key="7">
    <source>
        <dbReference type="Proteomes" id="UP000823868"/>
    </source>
</evidence>
<dbReference type="InterPro" id="IPR001387">
    <property type="entry name" value="Cro/C1-type_HTH"/>
</dbReference>
<dbReference type="AlphaFoldDB" id="A0A9D1Y9U2"/>
<dbReference type="Pfam" id="PF00356">
    <property type="entry name" value="LacI"/>
    <property type="match status" value="1"/>
</dbReference>
<dbReference type="SUPFAM" id="SSF47413">
    <property type="entry name" value="lambda repressor-like DNA-binding domains"/>
    <property type="match status" value="1"/>
</dbReference>
<evidence type="ECO:0000256" key="1">
    <source>
        <dbReference type="ARBA" id="ARBA00023015"/>
    </source>
</evidence>
<dbReference type="Proteomes" id="UP000823868">
    <property type="component" value="Unassembled WGS sequence"/>
</dbReference>
<name>A0A9D1Y9U2_9FIRM</name>
<proteinExistence type="predicted"/>
<dbReference type="PROSITE" id="PS50932">
    <property type="entry name" value="HTH_LACI_2"/>
    <property type="match status" value="1"/>
</dbReference>
<evidence type="ECO:0000256" key="3">
    <source>
        <dbReference type="ARBA" id="ARBA00023163"/>
    </source>
</evidence>
<dbReference type="GO" id="GO:0003700">
    <property type="term" value="F:DNA-binding transcription factor activity"/>
    <property type="evidence" value="ECO:0007669"/>
    <property type="project" value="TreeGrafter"/>
</dbReference>
<dbReference type="SMART" id="SM00354">
    <property type="entry name" value="HTH_LACI"/>
    <property type="match status" value="1"/>
</dbReference>
<dbReference type="PANTHER" id="PTHR30146">
    <property type="entry name" value="LACI-RELATED TRANSCRIPTIONAL REPRESSOR"/>
    <property type="match status" value="1"/>
</dbReference>
<dbReference type="PANTHER" id="PTHR30146:SF109">
    <property type="entry name" value="HTH-TYPE TRANSCRIPTIONAL REGULATOR GALS"/>
    <property type="match status" value="1"/>
</dbReference>
<keyword evidence="3" id="KW-0804">Transcription</keyword>
<sequence length="330" mass="36671">MSSIRDVARLAGVSPATVSRVINGTANVSPERRDQVLRAISQTGFVPNEVARSLFKKSSKSIGLIIPNIRNPFFTQLAQVVDAVARQYGHHFLLCNVGTDLDEERTALQMLAALNTDGVVIASSNEEIQADLSRYKMPIVVIDALFETPDVNAYIYCDFYRGGQLAAQHLTECGCRSIVCIRGPQNLYSARARYQGYRDFCRAHGIQERVADCEYDFYSGLEAAERLLDRYPNTDGIIACNDLVAISIYKILHKRRISVPKQIQLIGFDDIALASVVSPELTTIHQPIREMGIQATKLILEPPIPPKSGQQHILPVSLVPRETTCWKKDA</sequence>
<dbReference type="InterPro" id="IPR028082">
    <property type="entry name" value="Peripla_BP_I"/>
</dbReference>
<reference evidence="6" key="2">
    <citation type="submission" date="2021-04" db="EMBL/GenBank/DDBJ databases">
        <authorList>
            <person name="Gilroy R."/>
        </authorList>
    </citation>
    <scope>NUCLEOTIDE SEQUENCE</scope>
    <source>
        <strain evidence="6">ChiBcec16_6824</strain>
    </source>
</reference>
<organism evidence="6 7">
    <name type="scientific">Candidatus Flavonifractor merdigallinarum</name>
    <dbReference type="NCBI Taxonomy" id="2838589"/>
    <lineage>
        <taxon>Bacteria</taxon>
        <taxon>Bacillati</taxon>
        <taxon>Bacillota</taxon>
        <taxon>Clostridia</taxon>
        <taxon>Eubacteriales</taxon>
        <taxon>Oscillospiraceae</taxon>
        <taxon>Flavonifractor</taxon>
    </lineage>
</organism>
<evidence type="ECO:0000259" key="4">
    <source>
        <dbReference type="PROSITE" id="PS50932"/>
    </source>
</evidence>